<dbReference type="Proteomes" id="UP000178419">
    <property type="component" value="Unassembled WGS sequence"/>
</dbReference>
<feature type="domain" description="Prepilin type IV endopeptidase peptidase" evidence="11">
    <location>
        <begin position="122"/>
        <end position="226"/>
    </location>
</feature>
<feature type="transmembrane region" description="Helical" evidence="10">
    <location>
        <begin position="140"/>
        <end position="159"/>
    </location>
</feature>
<evidence type="ECO:0000256" key="9">
    <source>
        <dbReference type="RuleBase" id="RU003794"/>
    </source>
</evidence>
<reference evidence="13 14" key="1">
    <citation type="journal article" date="2016" name="Nat. Commun.">
        <title>Thousands of microbial genomes shed light on interconnected biogeochemical processes in an aquifer system.</title>
        <authorList>
            <person name="Anantharaman K."/>
            <person name="Brown C.T."/>
            <person name="Hug L.A."/>
            <person name="Sharon I."/>
            <person name="Castelle C.J."/>
            <person name="Probst A.J."/>
            <person name="Thomas B.C."/>
            <person name="Singh A."/>
            <person name="Wilkins M.J."/>
            <person name="Karaoz U."/>
            <person name="Brodie E.L."/>
            <person name="Williams K.H."/>
            <person name="Hubbard S.S."/>
            <person name="Banfield J.F."/>
        </authorList>
    </citation>
    <scope>NUCLEOTIDE SEQUENCE [LARGE SCALE GENOMIC DNA]</scope>
</reference>
<name>A0A1F7Y1L2_9BACT</name>
<gene>
    <name evidence="13" type="ORF">A2714_01875</name>
</gene>
<dbReference type="GO" id="GO:0004190">
    <property type="term" value="F:aspartic-type endopeptidase activity"/>
    <property type="evidence" value="ECO:0007669"/>
    <property type="project" value="UniProtKB-EC"/>
</dbReference>
<evidence type="ECO:0000259" key="12">
    <source>
        <dbReference type="Pfam" id="PF06750"/>
    </source>
</evidence>
<organism evidence="13 14">
    <name type="scientific">Candidatus Woesebacteria bacterium RIFCSPHIGHO2_01_FULL_38_9</name>
    <dbReference type="NCBI Taxonomy" id="1802492"/>
    <lineage>
        <taxon>Bacteria</taxon>
        <taxon>Candidatus Woeseibacteriota</taxon>
    </lineage>
</organism>
<evidence type="ECO:0000256" key="5">
    <source>
        <dbReference type="ARBA" id="ARBA00022692"/>
    </source>
</evidence>
<feature type="transmembrane region" description="Helical" evidence="10">
    <location>
        <begin position="6"/>
        <end position="25"/>
    </location>
</feature>
<dbReference type="PANTHER" id="PTHR30487">
    <property type="entry name" value="TYPE 4 PREPILIN-LIKE PROTEINS LEADER PEPTIDE-PROCESSING ENZYME"/>
    <property type="match status" value="1"/>
</dbReference>
<keyword evidence="9" id="KW-0808">Transferase</keyword>
<keyword evidence="9" id="KW-0489">Methyltransferase</keyword>
<accession>A0A1F7Y1L2</accession>
<comment type="subcellular location">
    <subcellularLocation>
        <location evidence="1">Cell inner membrane</location>
        <topology evidence="1">Multi-pass membrane protein</topology>
    </subcellularLocation>
    <subcellularLocation>
        <location evidence="9">Cell membrane</location>
        <topology evidence="9">Multi-pass membrane protein</topology>
    </subcellularLocation>
</comment>
<protein>
    <recommendedName>
        <fullName evidence="9">Prepilin leader peptidase/N-methyltransferase</fullName>
        <ecNumber evidence="9">2.1.1.-</ecNumber>
        <ecNumber evidence="9">3.4.23.43</ecNumber>
    </recommendedName>
</protein>
<evidence type="ECO:0000256" key="4">
    <source>
        <dbReference type="ARBA" id="ARBA00022519"/>
    </source>
</evidence>
<proteinExistence type="inferred from homology"/>
<keyword evidence="9" id="KW-0511">Multifunctional enzyme</keyword>
<dbReference type="Gene3D" id="1.20.120.1220">
    <property type="match status" value="1"/>
</dbReference>
<evidence type="ECO:0000256" key="6">
    <source>
        <dbReference type="ARBA" id="ARBA00022989"/>
    </source>
</evidence>
<dbReference type="GO" id="GO:0008168">
    <property type="term" value="F:methyltransferase activity"/>
    <property type="evidence" value="ECO:0007669"/>
    <property type="project" value="UniProtKB-KW"/>
</dbReference>
<keyword evidence="7 10" id="KW-0472">Membrane</keyword>
<evidence type="ECO:0000256" key="3">
    <source>
        <dbReference type="ARBA" id="ARBA00022475"/>
    </source>
</evidence>
<feature type="transmembrane region" description="Helical" evidence="10">
    <location>
        <begin position="242"/>
        <end position="268"/>
    </location>
</feature>
<dbReference type="EMBL" id="MGGE01000027">
    <property type="protein sequence ID" value="OGM21060.1"/>
    <property type="molecule type" value="Genomic_DNA"/>
</dbReference>
<dbReference type="EC" id="2.1.1.-" evidence="9"/>
<dbReference type="Pfam" id="PF01478">
    <property type="entry name" value="Peptidase_A24"/>
    <property type="match status" value="1"/>
</dbReference>
<evidence type="ECO:0000256" key="2">
    <source>
        <dbReference type="ARBA" id="ARBA00005801"/>
    </source>
</evidence>
<keyword evidence="4" id="KW-0997">Cell inner membrane</keyword>
<evidence type="ECO:0000259" key="11">
    <source>
        <dbReference type="Pfam" id="PF01478"/>
    </source>
</evidence>
<dbReference type="PANTHER" id="PTHR30487:SF0">
    <property type="entry name" value="PREPILIN LEADER PEPTIDASE_N-METHYLTRANSFERASE-RELATED"/>
    <property type="match status" value="1"/>
</dbReference>
<feature type="transmembrane region" description="Helical" evidence="10">
    <location>
        <begin position="114"/>
        <end position="133"/>
    </location>
</feature>
<keyword evidence="5 9" id="KW-0812">Transmembrane</keyword>
<dbReference type="PRINTS" id="PR00864">
    <property type="entry name" value="PREPILNPTASE"/>
</dbReference>
<dbReference type="InterPro" id="IPR010627">
    <property type="entry name" value="Prepilin_pept_A24_N"/>
</dbReference>
<feature type="transmembrane region" description="Helical" evidence="10">
    <location>
        <begin position="165"/>
        <end position="185"/>
    </location>
</feature>
<evidence type="ECO:0000256" key="10">
    <source>
        <dbReference type="SAM" id="Phobius"/>
    </source>
</evidence>
<feature type="transmembrane region" description="Helical" evidence="10">
    <location>
        <begin position="197"/>
        <end position="230"/>
    </location>
</feature>
<comment type="similarity">
    <text evidence="2 8">Belongs to the peptidase A24 family.</text>
</comment>
<evidence type="ECO:0000256" key="7">
    <source>
        <dbReference type="ARBA" id="ARBA00023136"/>
    </source>
</evidence>
<dbReference type="GO" id="GO:0006465">
    <property type="term" value="P:signal peptide processing"/>
    <property type="evidence" value="ECO:0007669"/>
    <property type="project" value="TreeGrafter"/>
</dbReference>
<dbReference type="AlphaFoldDB" id="A0A1F7Y1L2"/>
<feature type="transmembrane region" description="Helical" evidence="10">
    <location>
        <begin position="76"/>
        <end position="94"/>
    </location>
</feature>
<evidence type="ECO:0000313" key="13">
    <source>
        <dbReference type="EMBL" id="OGM21060.1"/>
    </source>
</evidence>
<dbReference type="InterPro" id="IPR014032">
    <property type="entry name" value="Peptidase_A24A_bac"/>
</dbReference>
<evidence type="ECO:0000313" key="14">
    <source>
        <dbReference type="Proteomes" id="UP000178419"/>
    </source>
</evidence>
<comment type="caution">
    <text evidence="13">The sequence shown here is derived from an EMBL/GenBank/DDBJ whole genome shotgun (WGS) entry which is preliminary data.</text>
</comment>
<dbReference type="InterPro" id="IPR050882">
    <property type="entry name" value="Prepilin_peptidase/N-MTase"/>
</dbReference>
<sequence>MSIFYIIFIFTLGLGVGSFITAYSYRWPRGISVKKGRSFCPHCKKKISWYDNIPLISYLLLGGKCRNCGEKISIRYPLIEFLTAVTFISVYYFLSSCTKLQSSPICEWQSVLGWWALPYLLTLASILLAIFVIDFEHQLIPDELVFFLINISVFALIIATNDKLYLFLLSGFGMALFLLLLNLITKGRGMGLGDVKLVIPLGLILGWPYALVFLFVSFILGAVIGLVLIALKRARFGKHIAFGPFMILAFLITMFWGDSLVSFLLPWLS</sequence>
<evidence type="ECO:0000256" key="8">
    <source>
        <dbReference type="RuleBase" id="RU003793"/>
    </source>
</evidence>
<dbReference type="EC" id="3.4.23.43" evidence="9"/>
<keyword evidence="9" id="KW-0378">Hydrolase</keyword>
<evidence type="ECO:0000256" key="1">
    <source>
        <dbReference type="ARBA" id="ARBA00004429"/>
    </source>
</evidence>
<dbReference type="GO" id="GO:0032259">
    <property type="term" value="P:methylation"/>
    <property type="evidence" value="ECO:0007669"/>
    <property type="project" value="UniProtKB-KW"/>
</dbReference>
<keyword evidence="6 10" id="KW-1133">Transmembrane helix</keyword>
<feature type="domain" description="Prepilin peptidase A24 N-terminal" evidence="12">
    <location>
        <begin position="12"/>
        <end position="92"/>
    </location>
</feature>
<comment type="function">
    <text evidence="9">Plays an essential role in type IV pili and type II pseudopili formation by proteolytically removing the leader sequence from substrate proteins and subsequently monomethylating the alpha-amino group of the newly exposed N-terminal phenylalanine.</text>
</comment>
<dbReference type="InterPro" id="IPR000045">
    <property type="entry name" value="Prepilin_IV_endopep_pep"/>
</dbReference>
<keyword evidence="3" id="KW-1003">Cell membrane</keyword>
<comment type="catalytic activity">
    <reaction evidence="9">
        <text>Typically cleaves a -Gly-|-Phe- bond to release an N-terminal, basic peptide of 5-8 residues from type IV prepilin, and then N-methylates the new N-terminal amino group, the methyl donor being S-adenosyl-L-methionine.</text>
        <dbReference type="EC" id="3.4.23.43"/>
    </reaction>
</comment>
<dbReference type="GO" id="GO:0005886">
    <property type="term" value="C:plasma membrane"/>
    <property type="evidence" value="ECO:0007669"/>
    <property type="project" value="UniProtKB-SubCell"/>
</dbReference>
<dbReference type="Pfam" id="PF06750">
    <property type="entry name" value="A24_N_bact"/>
    <property type="match status" value="1"/>
</dbReference>
<keyword evidence="9" id="KW-0645">Protease</keyword>